<dbReference type="GO" id="GO:0022857">
    <property type="term" value="F:transmembrane transporter activity"/>
    <property type="evidence" value="ECO:0007669"/>
    <property type="project" value="InterPro"/>
</dbReference>
<feature type="domain" description="Major facilitator superfamily (MFS) profile" evidence="8">
    <location>
        <begin position="9"/>
        <end position="392"/>
    </location>
</feature>
<dbReference type="InterPro" id="IPR011701">
    <property type="entry name" value="MFS"/>
</dbReference>
<feature type="transmembrane region" description="Helical" evidence="7">
    <location>
        <begin position="74"/>
        <end position="94"/>
    </location>
</feature>
<evidence type="ECO:0000313" key="10">
    <source>
        <dbReference type="Proteomes" id="UP000215596"/>
    </source>
</evidence>
<evidence type="ECO:0000256" key="7">
    <source>
        <dbReference type="SAM" id="Phobius"/>
    </source>
</evidence>
<dbReference type="Pfam" id="PF07690">
    <property type="entry name" value="MFS_1"/>
    <property type="match status" value="1"/>
</dbReference>
<feature type="transmembrane region" description="Helical" evidence="7">
    <location>
        <begin position="272"/>
        <end position="290"/>
    </location>
</feature>
<dbReference type="OrthoDB" id="9788453at2"/>
<sequence length="400" mass="42318">MSRKIENLLVFAFTFAAFILGTTEYVIVGLLQDISTSLNVSLAASGILVSGFAIAYAMGTPFVVAWLGHIPRHMTIAAAYAAVLILTAVTSMAASFPVMLTLRISTAILCGLTLSLAIAMLSEFMSAARRAAAVAWVIGGFSIANVLGVPLGTLIGRATSWQASFLWTAIVGIIPLIIMMAIMPKSLTRSVVPVAQQLALFKNRRIVLAFMIPVLGVGSVFIIYTYITPFLEDVLGFPQQWTSSLLLVYGALTIFSNWLGAKVAQGNSRVKLKIIFLIQTALMAALALTVQLSWTALVLLMLVACFSYAISAAAQLYLIDLSDNAAPGSKDFAASLMPVASNLGIAGGSFLGSFVIDIVGVAYLPWAGALFAAGAFAVTARCYQLDQLEAKHSMQPAQSA</sequence>
<feature type="transmembrane region" description="Helical" evidence="7">
    <location>
        <begin position="362"/>
        <end position="383"/>
    </location>
</feature>
<feature type="transmembrane region" description="Helical" evidence="7">
    <location>
        <begin position="239"/>
        <end position="260"/>
    </location>
</feature>
<dbReference type="AlphaFoldDB" id="A0A268ETW8"/>
<evidence type="ECO:0000256" key="1">
    <source>
        <dbReference type="ARBA" id="ARBA00004651"/>
    </source>
</evidence>
<dbReference type="RefSeq" id="WP_095265341.1">
    <property type="nucleotide sequence ID" value="NZ_NPBY01000036.1"/>
</dbReference>
<comment type="subcellular location">
    <subcellularLocation>
        <location evidence="1">Cell membrane</location>
        <topology evidence="1">Multi-pass membrane protein</topology>
    </subcellularLocation>
</comment>
<feature type="transmembrane region" description="Helical" evidence="7">
    <location>
        <begin position="40"/>
        <end position="67"/>
    </location>
</feature>
<name>A0A268ETW8_9BACL</name>
<feature type="transmembrane region" description="Helical" evidence="7">
    <location>
        <begin position="100"/>
        <end position="121"/>
    </location>
</feature>
<proteinExistence type="predicted"/>
<dbReference type="Proteomes" id="UP000215596">
    <property type="component" value="Unassembled WGS sequence"/>
</dbReference>
<feature type="transmembrane region" description="Helical" evidence="7">
    <location>
        <begin position="133"/>
        <end position="155"/>
    </location>
</feature>
<accession>A0A268ETW8</accession>
<reference evidence="9 10" key="1">
    <citation type="submission" date="2017-07" db="EMBL/GenBank/DDBJ databases">
        <title>Isolation and whole genome analysis of endospore-forming bacteria from heroin.</title>
        <authorList>
            <person name="Kalinowski J."/>
            <person name="Ahrens B."/>
            <person name="Al-Dilaimi A."/>
            <person name="Winkler A."/>
            <person name="Wibberg D."/>
            <person name="Schleenbecker U."/>
            <person name="Ruckert C."/>
            <person name="Wolfel R."/>
            <person name="Grass G."/>
        </authorList>
    </citation>
    <scope>NUCLEOTIDE SEQUENCE [LARGE SCALE GENOMIC DNA]</scope>
    <source>
        <strain evidence="9 10">7537-G1</strain>
    </source>
</reference>
<dbReference type="InterPro" id="IPR050189">
    <property type="entry name" value="MFS_Efflux_Transporters"/>
</dbReference>
<dbReference type="CDD" id="cd17324">
    <property type="entry name" value="MFS_NepI_like"/>
    <property type="match status" value="1"/>
</dbReference>
<evidence type="ECO:0000256" key="4">
    <source>
        <dbReference type="ARBA" id="ARBA00022692"/>
    </source>
</evidence>
<evidence type="ECO:0000259" key="8">
    <source>
        <dbReference type="PROSITE" id="PS50850"/>
    </source>
</evidence>
<feature type="transmembrane region" description="Helical" evidence="7">
    <location>
        <begin position="296"/>
        <end position="319"/>
    </location>
</feature>
<dbReference type="PANTHER" id="PTHR43124:SF10">
    <property type="entry name" value="PURINE EFFLUX PUMP PBUE"/>
    <property type="match status" value="1"/>
</dbReference>
<evidence type="ECO:0000313" key="9">
    <source>
        <dbReference type="EMBL" id="PAD76550.1"/>
    </source>
</evidence>
<comment type="caution">
    <text evidence="9">The sequence shown here is derived from an EMBL/GenBank/DDBJ whole genome shotgun (WGS) entry which is preliminary data.</text>
</comment>
<feature type="transmembrane region" description="Helical" evidence="7">
    <location>
        <begin position="206"/>
        <end position="227"/>
    </location>
</feature>
<keyword evidence="6 7" id="KW-0472">Membrane</keyword>
<evidence type="ECO:0000256" key="2">
    <source>
        <dbReference type="ARBA" id="ARBA00022448"/>
    </source>
</evidence>
<evidence type="ECO:0000256" key="6">
    <source>
        <dbReference type="ARBA" id="ARBA00023136"/>
    </source>
</evidence>
<feature type="transmembrane region" description="Helical" evidence="7">
    <location>
        <begin position="7"/>
        <end position="28"/>
    </location>
</feature>
<dbReference type="InterPro" id="IPR036259">
    <property type="entry name" value="MFS_trans_sf"/>
</dbReference>
<dbReference type="PANTHER" id="PTHR43124">
    <property type="entry name" value="PURINE EFFLUX PUMP PBUE"/>
    <property type="match status" value="1"/>
</dbReference>
<dbReference type="GO" id="GO:0005886">
    <property type="term" value="C:plasma membrane"/>
    <property type="evidence" value="ECO:0007669"/>
    <property type="project" value="UniProtKB-SubCell"/>
</dbReference>
<protein>
    <submittedName>
        <fullName evidence="9">MFS transporter</fullName>
    </submittedName>
</protein>
<gene>
    <name evidence="9" type="ORF">CHH67_11550</name>
</gene>
<evidence type="ECO:0000256" key="5">
    <source>
        <dbReference type="ARBA" id="ARBA00022989"/>
    </source>
</evidence>
<dbReference type="Gene3D" id="1.20.1250.20">
    <property type="entry name" value="MFS general substrate transporter like domains"/>
    <property type="match status" value="1"/>
</dbReference>
<dbReference type="SUPFAM" id="SSF103473">
    <property type="entry name" value="MFS general substrate transporter"/>
    <property type="match status" value="1"/>
</dbReference>
<feature type="transmembrane region" description="Helical" evidence="7">
    <location>
        <begin position="331"/>
        <end position="356"/>
    </location>
</feature>
<keyword evidence="5 7" id="KW-1133">Transmembrane helix</keyword>
<keyword evidence="3" id="KW-1003">Cell membrane</keyword>
<keyword evidence="4 7" id="KW-0812">Transmembrane</keyword>
<dbReference type="EMBL" id="NPBY01000036">
    <property type="protein sequence ID" value="PAD76550.1"/>
    <property type="molecule type" value="Genomic_DNA"/>
</dbReference>
<feature type="transmembrane region" description="Helical" evidence="7">
    <location>
        <begin position="161"/>
        <end position="182"/>
    </location>
</feature>
<keyword evidence="2" id="KW-0813">Transport</keyword>
<dbReference type="PROSITE" id="PS50850">
    <property type="entry name" value="MFS"/>
    <property type="match status" value="1"/>
</dbReference>
<organism evidence="9 10">
    <name type="scientific">Paenibacillus campinasensis</name>
    <dbReference type="NCBI Taxonomy" id="66347"/>
    <lineage>
        <taxon>Bacteria</taxon>
        <taxon>Bacillati</taxon>
        <taxon>Bacillota</taxon>
        <taxon>Bacilli</taxon>
        <taxon>Bacillales</taxon>
        <taxon>Paenibacillaceae</taxon>
        <taxon>Paenibacillus</taxon>
    </lineage>
</organism>
<evidence type="ECO:0000256" key="3">
    <source>
        <dbReference type="ARBA" id="ARBA00022475"/>
    </source>
</evidence>
<dbReference type="InterPro" id="IPR020846">
    <property type="entry name" value="MFS_dom"/>
</dbReference>